<dbReference type="WBParaSite" id="Hba_10078">
    <property type="protein sequence ID" value="Hba_10078"/>
    <property type="gene ID" value="Hba_10078"/>
</dbReference>
<evidence type="ECO:0000313" key="1">
    <source>
        <dbReference type="Proteomes" id="UP000095283"/>
    </source>
</evidence>
<dbReference type="AlphaFoldDB" id="A0A1I7WY37"/>
<keyword evidence="1" id="KW-1185">Reference proteome</keyword>
<sequence>MIERKRRRFEIDWEGAPEDLRSRVLASDNYATARCRLILIRAIRRDLPLKFKQLLELQMKIKYEEYDDATTYLHEVMMDDRDFILKVIELIADEYKQRGIQYIEGFRCLFQNYKLDQEVALFRRAADCNPKRTSEILLALQAMRPEAFNTVSVFLMDALRKGSEPPHGLATFGNSLMFIGHNVLLALSTLFSKLSPLSSEFTQVANLIGPSEVYRLVGLSYIYSRQYSMCIGYCTTVKTLLLFFDFSSLSK</sequence>
<organism evidence="1 2">
    <name type="scientific">Heterorhabditis bacteriophora</name>
    <name type="common">Entomopathogenic nematode worm</name>
    <dbReference type="NCBI Taxonomy" id="37862"/>
    <lineage>
        <taxon>Eukaryota</taxon>
        <taxon>Metazoa</taxon>
        <taxon>Ecdysozoa</taxon>
        <taxon>Nematoda</taxon>
        <taxon>Chromadorea</taxon>
        <taxon>Rhabditida</taxon>
        <taxon>Rhabditina</taxon>
        <taxon>Rhabditomorpha</taxon>
        <taxon>Strongyloidea</taxon>
        <taxon>Heterorhabditidae</taxon>
        <taxon>Heterorhabditis</taxon>
    </lineage>
</organism>
<evidence type="ECO:0000313" key="2">
    <source>
        <dbReference type="WBParaSite" id="Hba_10078"/>
    </source>
</evidence>
<protein>
    <submittedName>
        <fullName evidence="2">RPN1_RPN2_N domain-containing protein</fullName>
    </submittedName>
</protein>
<accession>A0A1I7WY37</accession>
<reference evidence="2" key="1">
    <citation type="submission" date="2016-11" db="UniProtKB">
        <authorList>
            <consortium name="WormBaseParasite"/>
        </authorList>
    </citation>
    <scope>IDENTIFICATION</scope>
</reference>
<proteinExistence type="predicted"/>
<name>A0A1I7WY37_HETBA</name>
<dbReference type="Proteomes" id="UP000095283">
    <property type="component" value="Unplaced"/>
</dbReference>